<dbReference type="SUPFAM" id="SSF55781">
    <property type="entry name" value="GAF domain-like"/>
    <property type="match status" value="1"/>
</dbReference>
<dbReference type="PROSITE" id="PS50921">
    <property type="entry name" value="ANTAR"/>
    <property type="match status" value="1"/>
</dbReference>
<keyword evidence="4" id="KW-0804">Transcription</keyword>
<dbReference type="AlphaFoldDB" id="A0A1H1N9P2"/>
<dbReference type="Pfam" id="PF13185">
    <property type="entry name" value="GAF_2"/>
    <property type="match status" value="1"/>
</dbReference>
<gene>
    <name evidence="6" type="ORF">SAMN04489812_0440</name>
</gene>
<dbReference type="InterPro" id="IPR036388">
    <property type="entry name" value="WH-like_DNA-bd_sf"/>
</dbReference>
<dbReference type="RefSeq" id="WP_091531690.1">
    <property type="nucleotide sequence ID" value="NZ_LT629772.1"/>
</dbReference>
<proteinExistence type="predicted"/>
<dbReference type="STRING" id="630515.SAMN04489812_0440"/>
<evidence type="ECO:0000256" key="1">
    <source>
        <dbReference type="ARBA" id="ARBA00022679"/>
    </source>
</evidence>
<dbReference type="SMART" id="SM01012">
    <property type="entry name" value="ANTAR"/>
    <property type="match status" value="1"/>
</dbReference>
<evidence type="ECO:0000256" key="4">
    <source>
        <dbReference type="ARBA" id="ARBA00023163"/>
    </source>
</evidence>
<dbReference type="SMART" id="SM00065">
    <property type="entry name" value="GAF"/>
    <property type="match status" value="1"/>
</dbReference>
<evidence type="ECO:0000256" key="3">
    <source>
        <dbReference type="ARBA" id="ARBA00023015"/>
    </source>
</evidence>
<dbReference type="GO" id="GO:0003723">
    <property type="term" value="F:RNA binding"/>
    <property type="evidence" value="ECO:0007669"/>
    <property type="project" value="InterPro"/>
</dbReference>
<keyword evidence="1" id="KW-0808">Transferase</keyword>
<dbReference type="InterPro" id="IPR011006">
    <property type="entry name" value="CheY-like_superfamily"/>
</dbReference>
<evidence type="ECO:0000313" key="6">
    <source>
        <dbReference type="EMBL" id="SDR95694.1"/>
    </source>
</evidence>
<accession>A0A1H1N9P2</accession>
<dbReference type="EMBL" id="LT629772">
    <property type="protein sequence ID" value="SDR95694.1"/>
    <property type="molecule type" value="Genomic_DNA"/>
</dbReference>
<dbReference type="PIRSF" id="PIRSF036625">
    <property type="entry name" value="GAF_ANTAR"/>
    <property type="match status" value="1"/>
</dbReference>
<dbReference type="Gene3D" id="1.10.10.10">
    <property type="entry name" value="Winged helix-like DNA-binding domain superfamily/Winged helix DNA-binding domain"/>
    <property type="match status" value="1"/>
</dbReference>
<dbReference type="InterPro" id="IPR005561">
    <property type="entry name" value="ANTAR"/>
</dbReference>
<reference evidence="6 7" key="1">
    <citation type="submission" date="2016-10" db="EMBL/GenBank/DDBJ databases">
        <authorList>
            <person name="de Groot N.N."/>
        </authorList>
    </citation>
    <scope>NUCLEOTIDE SEQUENCE [LARGE SCALE GENOMIC DNA]</scope>
    <source>
        <strain evidence="6 7">DSM 21800</strain>
    </source>
</reference>
<dbReference type="Pfam" id="PF03861">
    <property type="entry name" value="ANTAR"/>
    <property type="match status" value="1"/>
</dbReference>
<dbReference type="InterPro" id="IPR029016">
    <property type="entry name" value="GAF-like_dom_sf"/>
</dbReference>
<keyword evidence="2" id="KW-0418">Kinase</keyword>
<dbReference type="SUPFAM" id="SSF52172">
    <property type="entry name" value="CheY-like"/>
    <property type="match status" value="1"/>
</dbReference>
<dbReference type="GO" id="GO:0016301">
    <property type="term" value="F:kinase activity"/>
    <property type="evidence" value="ECO:0007669"/>
    <property type="project" value="UniProtKB-KW"/>
</dbReference>
<dbReference type="Gene3D" id="3.30.450.40">
    <property type="match status" value="1"/>
</dbReference>
<evidence type="ECO:0000256" key="2">
    <source>
        <dbReference type="ARBA" id="ARBA00022777"/>
    </source>
</evidence>
<dbReference type="InterPro" id="IPR012074">
    <property type="entry name" value="GAF_ANTAR"/>
</dbReference>
<protein>
    <submittedName>
        <fullName evidence="6">GAF domain-containing protein</fullName>
    </submittedName>
</protein>
<dbReference type="InterPro" id="IPR003018">
    <property type="entry name" value="GAF"/>
</dbReference>
<dbReference type="Proteomes" id="UP000199103">
    <property type="component" value="Chromosome I"/>
</dbReference>
<feature type="domain" description="ANTAR" evidence="5">
    <location>
        <begin position="159"/>
        <end position="220"/>
    </location>
</feature>
<keyword evidence="7" id="KW-1185">Reference proteome</keyword>
<organism evidence="6 7">
    <name type="scientific">Microlunatus soli</name>
    <dbReference type="NCBI Taxonomy" id="630515"/>
    <lineage>
        <taxon>Bacteria</taxon>
        <taxon>Bacillati</taxon>
        <taxon>Actinomycetota</taxon>
        <taxon>Actinomycetes</taxon>
        <taxon>Propionibacteriales</taxon>
        <taxon>Propionibacteriaceae</taxon>
        <taxon>Microlunatus</taxon>
    </lineage>
</organism>
<dbReference type="OrthoDB" id="3688893at2"/>
<sequence length="233" mass="25797">MRAQAPGDRFAAIARELLSQPSPTATLDRIFAVAVESIRGCDHAGISFIQHRRIETVAASDDVVAKGDEQQYQFDEGPCLDAIRDEETVRSNHLMDESRWPRWAPWVHDNLGVESMLCFQLFTSEHSYGGLNLYSDHVNGFDTHDQTMGLALAAHAAVAIASSQEIEGLTVALANRTVIGQAEGILMERYGLSAERAFAFLVRVSRQENRRLVRIAEDFVKTRHTPGESSASN</sequence>
<keyword evidence="3" id="KW-0805">Transcription regulation</keyword>
<evidence type="ECO:0000259" key="5">
    <source>
        <dbReference type="PROSITE" id="PS50921"/>
    </source>
</evidence>
<evidence type="ECO:0000313" key="7">
    <source>
        <dbReference type="Proteomes" id="UP000199103"/>
    </source>
</evidence>
<name>A0A1H1N9P2_9ACTN</name>